<dbReference type="SUPFAM" id="SSF46785">
    <property type="entry name" value="Winged helix' DNA-binding domain"/>
    <property type="match status" value="1"/>
</dbReference>
<dbReference type="EMBL" id="JBHSFH010000003">
    <property type="protein sequence ID" value="MFC4493322.1"/>
    <property type="molecule type" value="Genomic_DNA"/>
</dbReference>
<comment type="similarity">
    <text evidence="1">Belongs to the LysR transcriptional regulatory family.</text>
</comment>
<dbReference type="SUPFAM" id="SSF53850">
    <property type="entry name" value="Periplasmic binding protein-like II"/>
    <property type="match status" value="1"/>
</dbReference>
<dbReference type="Gene3D" id="3.40.190.10">
    <property type="entry name" value="Periplasmic binding protein-like II"/>
    <property type="match status" value="2"/>
</dbReference>
<dbReference type="PANTHER" id="PTHR30346">
    <property type="entry name" value="TRANSCRIPTIONAL DUAL REGULATOR HCAR-RELATED"/>
    <property type="match status" value="1"/>
</dbReference>
<dbReference type="Proteomes" id="UP001595997">
    <property type="component" value="Unassembled WGS sequence"/>
</dbReference>
<comment type="caution">
    <text evidence="6">The sequence shown here is derived from an EMBL/GenBank/DDBJ whole genome shotgun (WGS) entry which is preliminary data.</text>
</comment>
<evidence type="ECO:0000256" key="4">
    <source>
        <dbReference type="ARBA" id="ARBA00023163"/>
    </source>
</evidence>
<evidence type="ECO:0000256" key="2">
    <source>
        <dbReference type="ARBA" id="ARBA00023015"/>
    </source>
</evidence>
<dbReference type="RefSeq" id="WP_386442358.1">
    <property type="nucleotide sequence ID" value="NZ_JBHSFH010000003.1"/>
</dbReference>
<dbReference type="InterPro" id="IPR005119">
    <property type="entry name" value="LysR_subst-bd"/>
</dbReference>
<evidence type="ECO:0000313" key="6">
    <source>
        <dbReference type="EMBL" id="MFC4493322.1"/>
    </source>
</evidence>
<dbReference type="InterPro" id="IPR036390">
    <property type="entry name" value="WH_DNA-bd_sf"/>
</dbReference>
<dbReference type="Pfam" id="PF03466">
    <property type="entry name" value="LysR_substrate"/>
    <property type="match status" value="1"/>
</dbReference>
<accession>A0ABV9A1J6</accession>
<keyword evidence="7" id="KW-1185">Reference proteome</keyword>
<sequence>MLNLERLRALHAVAVHGSVAGAAAALHITPSGVSQQLAKLERESGHRLLEPHGRSVRLTHAGRTLAGHAARIVAEAGAAESDLADLSADILGPLRLGGVGSSLRALLPDVLAELTRAHPRLVPTLVDGEAVGMVPLLARGDLDLLLVESWANRPLALPAGLATRTLVVEGVHLAVGEEHPLAERESVALGELGGQVWASCPAGTEPYEALVQALRAVGCEPEIRYTVTEFATQLALVARDLAVALFPEMGQSPAPPGVRFVPVRPRMRREVLAAWRAPGLRTQRASPLPATGAGHLPEPAVSPAVRACVEALSQVEWSRPGARVVPRERGDAVLRDAGDE</sequence>
<dbReference type="PROSITE" id="PS50931">
    <property type="entry name" value="HTH_LYSR"/>
    <property type="match status" value="1"/>
</dbReference>
<dbReference type="InterPro" id="IPR036388">
    <property type="entry name" value="WH-like_DNA-bd_sf"/>
</dbReference>
<evidence type="ECO:0000259" key="5">
    <source>
        <dbReference type="PROSITE" id="PS50931"/>
    </source>
</evidence>
<keyword evidence="2" id="KW-0805">Transcription regulation</keyword>
<proteinExistence type="inferred from homology"/>
<evidence type="ECO:0000313" key="7">
    <source>
        <dbReference type="Proteomes" id="UP001595997"/>
    </source>
</evidence>
<evidence type="ECO:0000256" key="3">
    <source>
        <dbReference type="ARBA" id="ARBA00023125"/>
    </source>
</evidence>
<keyword evidence="3" id="KW-0238">DNA-binding</keyword>
<dbReference type="PANTHER" id="PTHR30346:SF29">
    <property type="entry name" value="LYSR SUBSTRATE-BINDING"/>
    <property type="match status" value="1"/>
</dbReference>
<dbReference type="Gene3D" id="1.10.10.10">
    <property type="entry name" value="Winged helix-like DNA-binding domain superfamily/Winged helix DNA-binding domain"/>
    <property type="match status" value="1"/>
</dbReference>
<feature type="domain" description="HTH lysR-type" evidence="5">
    <location>
        <begin position="2"/>
        <end position="59"/>
    </location>
</feature>
<dbReference type="InterPro" id="IPR000847">
    <property type="entry name" value="LysR_HTH_N"/>
</dbReference>
<name>A0ABV9A1J6_9ACTN</name>
<gene>
    <name evidence="6" type="ORF">ACFPA8_04135</name>
</gene>
<dbReference type="Pfam" id="PF00126">
    <property type="entry name" value="HTH_1"/>
    <property type="match status" value="1"/>
</dbReference>
<organism evidence="6 7">
    <name type="scientific">Streptomyces ovatisporus</name>
    <dbReference type="NCBI Taxonomy" id="1128682"/>
    <lineage>
        <taxon>Bacteria</taxon>
        <taxon>Bacillati</taxon>
        <taxon>Actinomycetota</taxon>
        <taxon>Actinomycetes</taxon>
        <taxon>Kitasatosporales</taxon>
        <taxon>Streptomycetaceae</taxon>
        <taxon>Streptomyces</taxon>
    </lineage>
</organism>
<keyword evidence="4" id="KW-0804">Transcription</keyword>
<reference evidence="7" key="1">
    <citation type="journal article" date="2019" name="Int. J. Syst. Evol. Microbiol.">
        <title>The Global Catalogue of Microorganisms (GCM) 10K type strain sequencing project: providing services to taxonomists for standard genome sequencing and annotation.</title>
        <authorList>
            <consortium name="The Broad Institute Genomics Platform"/>
            <consortium name="The Broad Institute Genome Sequencing Center for Infectious Disease"/>
            <person name="Wu L."/>
            <person name="Ma J."/>
        </authorList>
    </citation>
    <scope>NUCLEOTIDE SEQUENCE [LARGE SCALE GENOMIC DNA]</scope>
    <source>
        <strain evidence="7">CGMCC 4.7357</strain>
    </source>
</reference>
<protein>
    <submittedName>
        <fullName evidence="6">LysR family transcriptional regulator</fullName>
    </submittedName>
</protein>
<evidence type="ECO:0000256" key="1">
    <source>
        <dbReference type="ARBA" id="ARBA00009437"/>
    </source>
</evidence>